<accession>A0A2J6SZ70</accession>
<dbReference type="AlphaFoldDB" id="A0A2J6SZ70"/>
<dbReference type="Proteomes" id="UP000235371">
    <property type="component" value="Unassembled WGS sequence"/>
</dbReference>
<dbReference type="InterPro" id="IPR027417">
    <property type="entry name" value="P-loop_NTPase"/>
</dbReference>
<evidence type="ECO:0008006" key="4">
    <source>
        <dbReference type="Google" id="ProtNLM"/>
    </source>
</evidence>
<dbReference type="GeneID" id="36589024"/>
<feature type="region of interest" description="Disordered" evidence="1">
    <location>
        <begin position="22"/>
        <end position="48"/>
    </location>
</feature>
<protein>
    <recommendedName>
        <fullName evidence="4">P-loop containing nucleoside triphosphate hydrolase protein</fullName>
    </recommendedName>
</protein>
<dbReference type="EMBL" id="KZ613852">
    <property type="protein sequence ID" value="PMD56081.1"/>
    <property type="molecule type" value="Genomic_DNA"/>
</dbReference>
<dbReference type="SUPFAM" id="SSF52540">
    <property type="entry name" value="P-loop containing nucleoside triphosphate hydrolases"/>
    <property type="match status" value="1"/>
</dbReference>
<keyword evidence="3" id="KW-1185">Reference proteome</keyword>
<dbReference type="InParanoid" id="A0A2J6SZ70"/>
<sequence>MTYPPIQQTRFISSSVSYRYHNHVTQPTTPGTVNSNTRSSPQTGKMSPEEQIFQIKEDEAPLLQAQLRLSSATVKIAAPPPPFLLLLNGFPGVGKLTIAQNLLRLLTPVSSGPSTGPQIRLLDNHLLIDPVSAIEPERTASHYRLRKSFRELAFAALETLPGDLVILMTSCLSETEEGRSQFAEFLAVARGRRCPMVVLNLVCGVEENGRRVECEERKGSANGFAKGKLTDRALLERFRREYKLLDLDKLEDAGVRLFCGEVETTELSVEEASAGVWRLLRKRLGFEVGVRGHDVTGVLPLV</sequence>
<dbReference type="STRING" id="1095630.A0A2J6SZ70"/>
<evidence type="ECO:0000313" key="2">
    <source>
        <dbReference type="EMBL" id="PMD56081.1"/>
    </source>
</evidence>
<dbReference type="Gene3D" id="3.40.50.300">
    <property type="entry name" value="P-loop containing nucleotide triphosphate hydrolases"/>
    <property type="match status" value="1"/>
</dbReference>
<dbReference type="OrthoDB" id="5426988at2759"/>
<organism evidence="2 3">
    <name type="scientific">Hyaloscypha bicolor E</name>
    <dbReference type="NCBI Taxonomy" id="1095630"/>
    <lineage>
        <taxon>Eukaryota</taxon>
        <taxon>Fungi</taxon>
        <taxon>Dikarya</taxon>
        <taxon>Ascomycota</taxon>
        <taxon>Pezizomycotina</taxon>
        <taxon>Leotiomycetes</taxon>
        <taxon>Helotiales</taxon>
        <taxon>Hyaloscyphaceae</taxon>
        <taxon>Hyaloscypha</taxon>
        <taxon>Hyaloscypha bicolor</taxon>
    </lineage>
</organism>
<name>A0A2J6SZ70_9HELO</name>
<evidence type="ECO:0000256" key="1">
    <source>
        <dbReference type="SAM" id="MobiDB-lite"/>
    </source>
</evidence>
<dbReference type="RefSeq" id="XP_024732985.1">
    <property type="nucleotide sequence ID" value="XM_024880947.1"/>
</dbReference>
<feature type="compositionally biased region" description="Polar residues" evidence="1">
    <location>
        <begin position="22"/>
        <end position="45"/>
    </location>
</feature>
<evidence type="ECO:0000313" key="3">
    <source>
        <dbReference type="Proteomes" id="UP000235371"/>
    </source>
</evidence>
<proteinExistence type="predicted"/>
<reference evidence="2 3" key="1">
    <citation type="submission" date="2016-04" db="EMBL/GenBank/DDBJ databases">
        <title>A degradative enzymes factory behind the ericoid mycorrhizal symbiosis.</title>
        <authorList>
            <consortium name="DOE Joint Genome Institute"/>
            <person name="Martino E."/>
            <person name="Morin E."/>
            <person name="Grelet G."/>
            <person name="Kuo A."/>
            <person name="Kohler A."/>
            <person name="Daghino S."/>
            <person name="Barry K."/>
            <person name="Choi C."/>
            <person name="Cichocki N."/>
            <person name="Clum A."/>
            <person name="Copeland A."/>
            <person name="Hainaut M."/>
            <person name="Haridas S."/>
            <person name="Labutti K."/>
            <person name="Lindquist E."/>
            <person name="Lipzen A."/>
            <person name="Khouja H.-R."/>
            <person name="Murat C."/>
            <person name="Ohm R."/>
            <person name="Olson A."/>
            <person name="Spatafora J."/>
            <person name="Veneault-Fourrey C."/>
            <person name="Henrissat B."/>
            <person name="Grigoriev I."/>
            <person name="Martin F."/>
            <person name="Perotto S."/>
        </authorList>
    </citation>
    <scope>NUCLEOTIDE SEQUENCE [LARGE SCALE GENOMIC DNA]</scope>
    <source>
        <strain evidence="2 3">E</strain>
    </source>
</reference>
<gene>
    <name evidence="2" type="ORF">K444DRAFT_616576</name>
</gene>